<keyword evidence="3" id="KW-0539">Nucleus</keyword>
<dbReference type="InterPro" id="IPR010304">
    <property type="entry name" value="SMN_Tudor"/>
</dbReference>
<sequence length="313" mass="32893">MEASDLISYREQVATIETALQTDPHNAELLSLKTELLELISLTENLLQEEEAQALSTTTTTSSPATPATATAASSSTQRDVGVAYNPISPTHSPSRSGYDSPNDSSTKRSSSSAADPSKQPIYQPPPPVRHWSVGDRCRALFADDGKFYEATILSIGGSGQVFSVQYVGYETSAPALVGPQDLKLPYDHKKYQNKHQQPSGAAAATGTAGETEKGLKKRAADGGAGMSSAGPGGAKKKKGTGVNEQTQKQLAWQTFAKGGAKKVKGVAPILKKSIFATPDNPDGKVGVVGSGKGMTQFQQRGKHIYGQSAEPN</sequence>
<feature type="compositionally biased region" description="Low complexity" evidence="4">
    <location>
        <begin position="201"/>
        <end position="210"/>
    </location>
</feature>
<protein>
    <recommendedName>
        <fullName evidence="5">Tudor domain-containing protein</fullName>
    </recommendedName>
</protein>
<dbReference type="SUPFAM" id="SSF63748">
    <property type="entry name" value="Tudor/PWWP/MBT"/>
    <property type="match status" value="1"/>
</dbReference>
<dbReference type="GO" id="GO:0015030">
    <property type="term" value="C:Cajal body"/>
    <property type="evidence" value="ECO:0007669"/>
    <property type="project" value="UniProtKB-SubCell"/>
</dbReference>
<name>A0A9P6UYK4_9FUNG</name>
<feature type="region of interest" description="Disordered" evidence="4">
    <location>
        <begin position="191"/>
        <end position="247"/>
    </location>
</feature>
<dbReference type="SMART" id="SM00333">
    <property type="entry name" value="TUDOR"/>
    <property type="match status" value="1"/>
</dbReference>
<feature type="compositionally biased region" description="Gly residues" evidence="4">
    <location>
        <begin position="223"/>
        <end position="234"/>
    </location>
</feature>
<dbReference type="CDD" id="cd21182">
    <property type="entry name" value="Tudor_SMN_SPF30-like"/>
    <property type="match status" value="1"/>
</dbReference>
<reference evidence="6" key="1">
    <citation type="journal article" date="2020" name="Fungal Divers.">
        <title>Resolving the Mortierellaceae phylogeny through synthesis of multi-gene phylogenetics and phylogenomics.</title>
        <authorList>
            <person name="Vandepol N."/>
            <person name="Liber J."/>
            <person name="Desiro A."/>
            <person name="Na H."/>
            <person name="Kennedy M."/>
            <person name="Barry K."/>
            <person name="Grigoriev I.V."/>
            <person name="Miller A.N."/>
            <person name="O'Donnell K."/>
            <person name="Stajich J.E."/>
            <person name="Bonito G."/>
        </authorList>
    </citation>
    <scope>NUCLEOTIDE SEQUENCE</scope>
    <source>
        <strain evidence="6">REB-010B</strain>
    </source>
</reference>
<comment type="caution">
    <text evidence="6">The sequence shown here is derived from an EMBL/GenBank/DDBJ whole genome shotgun (WGS) entry which is preliminary data.</text>
</comment>
<dbReference type="Proteomes" id="UP000738325">
    <property type="component" value="Unassembled WGS sequence"/>
</dbReference>
<dbReference type="EMBL" id="JAAAIP010000047">
    <property type="protein sequence ID" value="KAG0327833.1"/>
    <property type="molecule type" value="Genomic_DNA"/>
</dbReference>
<dbReference type="GO" id="GO:0006397">
    <property type="term" value="P:mRNA processing"/>
    <property type="evidence" value="ECO:0007669"/>
    <property type="project" value="InterPro"/>
</dbReference>
<comment type="subcellular location">
    <subcellularLocation>
        <location evidence="1">Nucleus</location>
        <location evidence="1">Cajal body</location>
    </subcellularLocation>
</comment>
<accession>A0A9P6UYK4</accession>
<dbReference type="PROSITE" id="PS50304">
    <property type="entry name" value="TUDOR"/>
    <property type="match status" value="1"/>
</dbReference>
<feature type="compositionally biased region" description="Low complexity" evidence="4">
    <location>
        <begin position="53"/>
        <end position="77"/>
    </location>
</feature>
<evidence type="ECO:0000256" key="1">
    <source>
        <dbReference type="ARBA" id="ARBA00004408"/>
    </source>
</evidence>
<dbReference type="Gene3D" id="2.30.30.140">
    <property type="match status" value="1"/>
</dbReference>
<keyword evidence="7" id="KW-1185">Reference proteome</keyword>
<evidence type="ECO:0000313" key="7">
    <source>
        <dbReference type="Proteomes" id="UP000738325"/>
    </source>
</evidence>
<evidence type="ECO:0000256" key="2">
    <source>
        <dbReference type="ARBA" id="ARBA00005371"/>
    </source>
</evidence>
<dbReference type="GO" id="GO:0005737">
    <property type="term" value="C:cytoplasm"/>
    <property type="evidence" value="ECO:0007669"/>
    <property type="project" value="InterPro"/>
</dbReference>
<dbReference type="InterPro" id="IPR002999">
    <property type="entry name" value="Tudor"/>
</dbReference>
<proteinExistence type="inferred from homology"/>
<feature type="domain" description="Tudor" evidence="5">
    <location>
        <begin position="131"/>
        <end position="188"/>
    </location>
</feature>
<evidence type="ECO:0000259" key="5">
    <source>
        <dbReference type="PROSITE" id="PS50304"/>
    </source>
</evidence>
<evidence type="ECO:0000256" key="4">
    <source>
        <dbReference type="SAM" id="MobiDB-lite"/>
    </source>
</evidence>
<dbReference type="AlphaFoldDB" id="A0A9P6UYK4"/>
<feature type="compositionally biased region" description="Polar residues" evidence="4">
    <location>
        <begin position="88"/>
        <end position="100"/>
    </location>
</feature>
<dbReference type="GO" id="GO:0003723">
    <property type="term" value="F:RNA binding"/>
    <property type="evidence" value="ECO:0007669"/>
    <property type="project" value="InterPro"/>
</dbReference>
<feature type="region of interest" description="Disordered" evidence="4">
    <location>
        <begin position="52"/>
        <end position="131"/>
    </location>
</feature>
<comment type="similarity">
    <text evidence="2">Belongs to the SMN family.</text>
</comment>
<feature type="compositionally biased region" description="Low complexity" evidence="4">
    <location>
        <begin position="101"/>
        <end position="122"/>
    </location>
</feature>
<dbReference type="OrthoDB" id="79171at2759"/>
<evidence type="ECO:0000256" key="3">
    <source>
        <dbReference type="ARBA" id="ARBA00023242"/>
    </source>
</evidence>
<dbReference type="Pfam" id="PF06003">
    <property type="entry name" value="SMN_Tudor"/>
    <property type="match status" value="1"/>
</dbReference>
<feature type="compositionally biased region" description="Basic and acidic residues" evidence="4">
    <location>
        <begin position="211"/>
        <end position="221"/>
    </location>
</feature>
<gene>
    <name evidence="6" type="ORF">BGZ99_006787</name>
</gene>
<organism evidence="6 7">
    <name type="scientific">Dissophora globulifera</name>
    <dbReference type="NCBI Taxonomy" id="979702"/>
    <lineage>
        <taxon>Eukaryota</taxon>
        <taxon>Fungi</taxon>
        <taxon>Fungi incertae sedis</taxon>
        <taxon>Mucoromycota</taxon>
        <taxon>Mortierellomycotina</taxon>
        <taxon>Mortierellomycetes</taxon>
        <taxon>Mortierellales</taxon>
        <taxon>Mortierellaceae</taxon>
        <taxon>Dissophora</taxon>
    </lineage>
</organism>
<evidence type="ECO:0000313" key="6">
    <source>
        <dbReference type="EMBL" id="KAG0327833.1"/>
    </source>
</evidence>